<organism evidence="2">
    <name type="scientific">marine metagenome</name>
    <dbReference type="NCBI Taxonomy" id="408172"/>
    <lineage>
        <taxon>unclassified sequences</taxon>
        <taxon>metagenomes</taxon>
        <taxon>ecological metagenomes</taxon>
    </lineage>
</organism>
<dbReference type="EMBL" id="UINC01115481">
    <property type="protein sequence ID" value="SVC86543.1"/>
    <property type="molecule type" value="Genomic_DNA"/>
</dbReference>
<feature type="compositionally biased region" description="Basic and acidic residues" evidence="1">
    <location>
        <begin position="62"/>
        <end position="75"/>
    </location>
</feature>
<feature type="non-terminal residue" evidence="2">
    <location>
        <position position="1"/>
    </location>
</feature>
<gene>
    <name evidence="2" type="ORF">METZ01_LOCUS339397</name>
</gene>
<feature type="region of interest" description="Disordered" evidence="1">
    <location>
        <begin position="62"/>
        <end position="139"/>
    </location>
</feature>
<name>A0A382QM09_9ZZZZ</name>
<proteinExistence type="predicted"/>
<sequence length="139" mass="14459">RYRVKGKADTPVKELSVLFGNAVKDEKGEDKEYFLTLTGQGNAGRIYTVSKWTYEGWDKKFEDFLPDPKEKKPEEGAGGEAKGAAPVIPGPPVPGNKPAAGVPPVEEKKDSSAGAGSDAGGQLPDAGAEDGGQSNPSDG</sequence>
<protein>
    <submittedName>
        <fullName evidence="2">Uncharacterized protein</fullName>
    </submittedName>
</protein>
<evidence type="ECO:0000256" key="1">
    <source>
        <dbReference type="SAM" id="MobiDB-lite"/>
    </source>
</evidence>
<reference evidence="2" key="1">
    <citation type="submission" date="2018-05" db="EMBL/GenBank/DDBJ databases">
        <authorList>
            <person name="Lanie J.A."/>
            <person name="Ng W.-L."/>
            <person name="Kazmierczak K.M."/>
            <person name="Andrzejewski T.M."/>
            <person name="Davidsen T.M."/>
            <person name="Wayne K.J."/>
            <person name="Tettelin H."/>
            <person name="Glass J.I."/>
            <person name="Rusch D."/>
            <person name="Podicherti R."/>
            <person name="Tsui H.-C.T."/>
            <person name="Winkler M.E."/>
        </authorList>
    </citation>
    <scope>NUCLEOTIDE SEQUENCE</scope>
</reference>
<evidence type="ECO:0000313" key="2">
    <source>
        <dbReference type="EMBL" id="SVC86543.1"/>
    </source>
</evidence>
<dbReference type="AlphaFoldDB" id="A0A382QM09"/>
<accession>A0A382QM09</accession>